<dbReference type="PANTHER" id="PTHR12192:SF2">
    <property type="entry name" value="GLUTATHIONE-SPECIFIC GAMMA-GLUTAMYLCYCLOTRANSFERASE 2"/>
    <property type="match status" value="1"/>
</dbReference>
<dbReference type="EMBL" id="CP010785">
    <property type="protein sequence ID" value="ATF07829.1"/>
    <property type="molecule type" value="Genomic_DNA"/>
</dbReference>
<keyword evidence="3" id="KW-0614">Plasmid</keyword>
<dbReference type="GO" id="GO:0061928">
    <property type="term" value="F:glutathione specific gamma-glutamylcyclotransferase activity"/>
    <property type="evidence" value="ECO:0007669"/>
    <property type="project" value="UniProtKB-EC"/>
</dbReference>
<organism evidence="3 4">
    <name type="scientific">Phaeobacter gallaeciensis</name>
    <dbReference type="NCBI Taxonomy" id="60890"/>
    <lineage>
        <taxon>Bacteria</taxon>
        <taxon>Pseudomonadati</taxon>
        <taxon>Pseudomonadota</taxon>
        <taxon>Alphaproteobacteria</taxon>
        <taxon>Rhodobacterales</taxon>
        <taxon>Roseobacteraceae</taxon>
        <taxon>Phaeobacter</taxon>
    </lineage>
</organism>
<dbReference type="Proteomes" id="UP000217545">
    <property type="component" value="Plasmid pP63_a"/>
</dbReference>
<dbReference type="CDD" id="cd06661">
    <property type="entry name" value="GGCT_like"/>
    <property type="match status" value="1"/>
</dbReference>
<dbReference type="Pfam" id="PF04752">
    <property type="entry name" value="ChaC"/>
    <property type="match status" value="1"/>
</dbReference>
<dbReference type="GO" id="GO:0005737">
    <property type="term" value="C:cytoplasm"/>
    <property type="evidence" value="ECO:0007669"/>
    <property type="project" value="TreeGrafter"/>
</dbReference>
<dbReference type="PANTHER" id="PTHR12192">
    <property type="entry name" value="CATION TRANSPORT PROTEIN CHAC-RELATED"/>
    <property type="match status" value="1"/>
</dbReference>
<dbReference type="EC" id="4.3.2.7" evidence="1"/>
<evidence type="ECO:0000256" key="2">
    <source>
        <dbReference type="ARBA" id="ARBA00023239"/>
    </source>
</evidence>
<dbReference type="Gene3D" id="3.10.490.10">
    <property type="entry name" value="Gamma-glutamyl cyclotransferase-like"/>
    <property type="match status" value="1"/>
</dbReference>
<gene>
    <name evidence="3" type="ORF">PhaeoP63_03796</name>
</gene>
<dbReference type="RefSeq" id="WP_024099104.1">
    <property type="nucleotide sequence ID" value="NZ_CP010589.1"/>
</dbReference>
<keyword evidence="2" id="KW-0456">Lyase</keyword>
<geneLocation type="plasmid" evidence="4">
    <name>pp63_a</name>
</geneLocation>
<evidence type="ECO:0000313" key="4">
    <source>
        <dbReference type="Proteomes" id="UP000217545"/>
    </source>
</evidence>
<evidence type="ECO:0000256" key="1">
    <source>
        <dbReference type="ARBA" id="ARBA00012344"/>
    </source>
</evidence>
<accession>A0AAC9ZE62</accession>
<proteinExistence type="predicted"/>
<dbReference type="GO" id="GO:0006751">
    <property type="term" value="P:glutathione catabolic process"/>
    <property type="evidence" value="ECO:0007669"/>
    <property type="project" value="InterPro"/>
</dbReference>
<dbReference type="InterPro" id="IPR013024">
    <property type="entry name" value="GGCT-like"/>
</dbReference>
<dbReference type="InterPro" id="IPR036568">
    <property type="entry name" value="GGCT-like_sf"/>
</dbReference>
<dbReference type="GeneID" id="31848154"/>
<evidence type="ECO:0000313" key="3">
    <source>
        <dbReference type="EMBL" id="ATF07829.1"/>
    </source>
</evidence>
<sequence length="185" mass="20493">MSDTLWVFAYGSLIWDPGFEPAEQLPAQLSGYQRRFCLNSLRYRGTFAQPGLVLALDAAEDAVCNGVALAVPSGQEPEVLKDLRARELFNPAYREITTPLALADGRMVEALTYVVNRDHEQYDNHSLPRQAEIIAHAAGERGPNCDYLWNTADHLRNLGIADDNLDWLSAEVRALQAAQGASSHR</sequence>
<reference evidence="3 4" key="1">
    <citation type="journal article" date="2017" name="Front. Microbiol.">
        <title>Phaeobacter piscinae sp. nov., a species of the Roseobacter group and potential aquaculture probiont.</title>
        <authorList>
            <person name="Sonnenschein E.C."/>
            <person name="Phippen C.B.W."/>
            <person name="Nielsen K.F."/>
            <person name="Mateiu R.V."/>
            <person name="Melchiorsen J."/>
            <person name="Gram L."/>
            <person name="Overmann J."/>
            <person name="Freese H.M."/>
        </authorList>
    </citation>
    <scope>NUCLEOTIDE SEQUENCE [LARGE SCALE GENOMIC DNA]</scope>
    <source>
        <strain evidence="3 4">P63</strain>
    </source>
</reference>
<protein>
    <recommendedName>
        <fullName evidence="1">glutathione-specific gamma-glutamylcyclotransferase</fullName>
        <ecNumber evidence="1">4.3.2.7</ecNumber>
    </recommendedName>
</protein>
<dbReference type="AlphaFoldDB" id="A0AAC9ZE62"/>
<dbReference type="SUPFAM" id="SSF110857">
    <property type="entry name" value="Gamma-glutamyl cyclotransferase-like"/>
    <property type="match status" value="1"/>
</dbReference>
<dbReference type="InterPro" id="IPR006840">
    <property type="entry name" value="ChaC"/>
</dbReference>
<name>A0AAC9ZE62_9RHOB</name>